<evidence type="ECO:0008006" key="6">
    <source>
        <dbReference type="Google" id="ProtNLM"/>
    </source>
</evidence>
<keyword evidence="5" id="KW-1185">Reference proteome</keyword>
<dbReference type="AlphaFoldDB" id="A0A8I2H670"/>
<evidence type="ECO:0000313" key="4">
    <source>
        <dbReference type="Proteomes" id="UP000646877"/>
    </source>
</evidence>
<feature type="signal peptide" evidence="1">
    <location>
        <begin position="1"/>
        <end position="25"/>
    </location>
</feature>
<dbReference type="EMBL" id="WEIA01000018">
    <property type="protein sequence ID" value="NLR23733.1"/>
    <property type="molecule type" value="Genomic_DNA"/>
</dbReference>
<dbReference type="PROSITE" id="PS51257">
    <property type="entry name" value="PROKAR_LIPOPROTEIN"/>
    <property type="match status" value="1"/>
</dbReference>
<reference evidence="2" key="1">
    <citation type="submission" date="2019-10" db="EMBL/GenBank/DDBJ databases">
        <authorList>
            <person name="Paulsen S."/>
        </authorList>
    </citation>
    <scope>NUCLEOTIDE SEQUENCE</scope>
    <source>
        <strain evidence="2">LMG 19692</strain>
    </source>
</reference>
<keyword evidence="1" id="KW-0732">Signal</keyword>
<dbReference type="Proteomes" id="UP001304419">
    <property type="component" value="Chromosome 2"/>
</dbReference>
<protein>
    <recommendedName>
        <fullName evidence="6">Lipoprotein</fullName>
    </recommendedName>
</protein>
<dbReference type="RefSeq" id="WP_130127345.1">
    <property type="nucleotide sequence ID" value="NZ_CBCSDF010000021.1"/>
</dbReference>
<evidence type="ECO:0000256" key="1">
    <source>
        <dbReference type="SAM" id="SignalP"/>
    </source>
</evidence>
<sequence length="251" mass="28011">MKRASVLSSCIALALLIGCSTESTQSDVVKTEGIWADIRVTSNDEGSRVVTEFNLNSSSGANVILSDGDSVRATLGNERKILVKDHDLFDVDYQGYFTATAKNSELTLEFIRDKENEKLTSRVKLPAPIKLYAPVSEQFNRNDDILVEWREESDINTKLFLEFKSFCTKTTGDSSLISFESEILESGGQYKILLSELTGFDDDTLDKTKPCDTTVTLFRTRKGAIDSKFKSGSRINAIQEKQSEKFQITLN</sequence>
<evidence type="ECO:0000313" key="5">
    <source>
        <dbReference type="Proteomes" id="UP001304419"/>
    </source>
</evidence>
<gene>
    <name evidence="2" type="ORF">F9Y85_20895</name>
    <name evidence="3" type="ORF">R5H13_19930</name>
</gene>
<evidence type="ECO:0000313" key="3">
    <source>
        <dbReference type="EMBL" id="WOX31213.1"/>
    </source>
</evidence>
<name>A0A8I2H670_9GAMM</name>
<dbReference type="Proteomes" id="UP000646877">
    <property type="component" value="Unassembled WGS sequence"/>
</dbReference>
<evidence type="ECO:0000313" key="2">
    <source>
        <dbReference type="EMBL" id="NLR23733.1"/>
    </source>
</evidence>
<dbReference type="EMBL" id="CP137579">
    <property type="protein sequence ID" value="WOX31213.1"/>
    <property type="molecule type" value="Genomic_DNA"/>
</dbReference>
<proteinExistence type="predicted"/>
<organism evidence="2 4">
    <name type="scientific">Pseudoalteromonas maricaloris</name>
    <dbReference type="NCBI Taxonomy" id="184924"/>
    <lineage>
        <taxon>Bacteria</taxon>
        <taxon>Pseudomonadati</taxon>
        <taxon>Pseudomonadota</taxon>
        <taxon>Gammaproteobacteria</taxon>
        <taxon>Alteromonadales</taxon>
        <taxon>Pseudoalteromonadaceae</taxon>
        <taxon>Pseudoalteromonas</taxon>
    </lineage>
</organism>
<feature type="chain" id="PRO_5033987635" description="Lipoprotein" evidence="1">
    <location>
        <begin position="26"/>
        <end position="251"/>
    </location>
</feature>
<reference evidence="3 5" key="2">
    <citation type="submission" date="2023-10" db="EMBL/GenBank/DDBJ databases">
        <title>To unveil natural product biosynthetic capacity in Pseudoalteromonas.</title>
        <authorList>
            <person name="Wang J."/>
        </authorList>
    </citation>
    <scope>NUCLEOTIDE SEQUENCE [LARGE SCALE GENOMIC DNA]</scope>
    <source>
        <strain evidence="3 5">DSM 15914</strain>
    </source>
</reference>
<accession>A0A8I2H670</accession>